<feature type="compositionally biased region" description="Basic residues" evidence="2">
    <location>
        <begin position="450"/>
        <end position="468"/>
    </location>
</feature>
<feature type="compositionally biased region" description="Gly residues" evidence="2">
    <location>
        <begin position="294"/>
        <end position="316"/>
    </location>
</feature>
<feature type="region of interest" description="Disordered" evidence="2">
    <location>
        <begin position="1"/>
        <end position="471"/>
    </location>
</feature>
<accession>A0A9C7BLU9</accession>
<feature type="region of interest" description="Disordered" evidence="2">
    <location>
        <begin position="2105"/>
        <end position="2125"/>
    </location>
</feature>
<feature type="compositionally biased region" description="Polar residues" evidence="2">
    <location>
        <begin position="2602"/>
        <end position="2624"/>
    </location>
</feature>
<feature type="compositionally biased region" description="Polar residues" evidence="2">
    <location>
        <begin position="376"/>
        <end position="417"/>
    </location>
</feature>
<feature type="compositionally biased region" description="Basic and acidic residues" evidence="2">
    <location>
        <begin position="2179"/>
        <end position="2195"/>
    </location>
</feature>
<feature type="compositionally biased region" description="Low complexity" evidence="2">
    <location>
        <begin position="1739"/>
        <end position="1752"/>
    </location>
</feature>
<feature type="compositionally biased region" description="Polar residues" evidence="2">
    <location>
        <begin position="112"/>
        <end position="123"/>
    </location>
</feature>
<feature type="compositionally biased region" description="Polar residues" evidence="2">
    <location>
        <begin position="317"/>
        <end position="326"/>
    </location>
</feature>
<feature type="compositionally biased region" description="Polar residues" evidence="2">
    <location>
        <begin position="2197"/>
        <end position="2206"/>
    </location>
</feature>
<feature type="compositionally biased region" description="Acidic residues" evidence="2">
    <location>
        <begin position="330"/>
        <end position="347"/>
    </location>
</feature>
<protein>
    <submittedName>
        <fullName evidence="3">Uncharacterized protein</fullName>
    </submittedName>
</protein>
<feature type="compositionally biased region" description="Low complexity" evidence="2">
    <location>
        <begin position="2207"/>
        <end position="2216"/>
    </location>
</feature>
<feature type="compositionally biased region" description="Polar residues" evidence="2">
    <location>
        <begin position="229"/>
        <end position="242"/>
    </location>
</feature>
<feature type="compositionally biased region" description="Low complexity" evidence="2">
    <location>
        <begin position="2588"/>
        <end position="2598"/>
    </location>
</feature>
<feature type="coiled-coil region" evidence="1">
    <location>
        <begin position="1790"/>
        <end position="1839"/>
    </location>
</feature>
<feature type="compositionally biased region" description="Low complexity" evidence="2">
    <location>
        <begin position="197"/>
        <end position="210"/>
    </location>
</feature>
<reference evidence="3" key="1">
    <citation type="submission" date="2022-10" db="EMBL/GenBank/DDBJ databases">
        <title>Genome sequences of endogenous nimaviruses in decapod crustaceans.</title>
        <authorList>
            <person name="Kawato S."/>
            <person name="Nozaki R."/>
            <person name="Kondo H."/>
            <person name="Hirono I."/>
        </authorList>
    </citation>
    <scope>NUCLEOTIDE SEQUENCE</scope>
    <source>
        <strain evidence="3">Kagawa2020</strain>
    </source>
</reference>
<feature type="region of interest" description="Disordered" evidence="2">
    <location>
        <begin position="1732"/>
        <end position="1755"/>
    </location>
</feature>
<feature type="compositionally biased region" description="Basic and acidic residues" evidence="2">
    <location>
        <begin position="26"/>
        <end position="40"/>
    </location>
</feature>
<evidence type="ECO:0000256" key="2">
    <source>
        <dbReference type="SAM" id="MobiDB-lite"/>
    </source>
</evidence>
<evidence type="ECO:0000313" key="3">
    <source>
        <dbReference type="EMBL" id="BDT62206.1"/>
    </source>
</evidence>
<feature type="compositionally biased region" description="Basic and acidic residues" evidence="2">
    <location>
        <begin position="437"/>
        <end position="449"/>
    </location>
</feature>
<organism evidence="3">
    <name type="scientific">Penaeus semisulcatus majanivirus</name>
    <dbReference type="NCBI Taxonomy" id="2984274"/>
    <lineage>
        <taxon>Viruses</taxon>
        <taxon>Viruses incertae sedis</taxon>
        <taxon>Naldaviricetes</taxon>
        <taxon>Nimaviridae</taxon>
    </lineage>
</organism>
<keyword evidence="1" id="KW-0175">Coiled coil</keyword>
<feature type="compositionally biased region" description="Polar residues" evidence="2">
    <location>
        <begin position="2572"/>
        <end position="2581"/>
    </location>
</feature>
<feature type="region of interest" description="Disordered" evidence="2">
    <location>
        <begin position="2179"/>
        <end position="2217"/>
    </location>
</feature>
<feature type="compositionally biased region" description="Basic residues" evidence="2">
    <location>
        <begin position="420"/>
        <end position="430"/>
    </location>
</feature>
<dbReference type="EMBL" id="LC738873">
    <property type="protein sequence ID" value="BDT62206.1"/>
    <property type="molecule type" value="Genomic_DNA"/>
</dbReference>
<feature type="compositionally biased region" description="Basic and acidic residues" evidence="2">
    <location>
        <begin position="181"/>
        <end position="190"/>
    </location>
</feature>
<sequence>METDEHSARNLRKRKNSSNDDDINGDDARGGADDRNNSNDKRKRHDNPRGDVLTDSTIRSLSNVAEGHDDGMDTETPIPEIKRERKKKNTQRDDKPKTQRMLLSDSEPTKRMSMSQQHGVDSTSSRRFEGTTAPQTTSEKESKKKGKKKTNKLTTDDTTTRHIGGTATAQRSKNKKSSPSQKERKKDRISGTDTRSTESQWETESTSATSAKPKERDRDSDDKKDDTESQSVAEFTSASSAFLNERDHDSSDEEKDDQSKKQQVPLSVNESRDGVVLHSESMPSPIYDNSGDADSGGGGGDGGGGDGIVSASGGGSNSITANSIVASDNVDYEDGGAGGNDDEDDDDTEKKSSKRMSVLRHDNESTGDSLYHEADTTAQTVTLSKRQNISDAPSSEENVTHQTSTKRQKISDANITILSPKRKGKKKKKTPSNEQEMLPKRITEELVDKTKKKQKGAPIWKPKRKTKKIPKDDRMKKIIGRRLRKYKITSQKDDVEKKREVSVGGTTARVDSDQDVYEKFLNSKRLVSLYAKKRLKVDMMKKFIGRRLRKYKITSQGDDVEKKREVSVGGTTARVDSDQDVHEKFFNLKRFVSLYEDNTNISSHESLFSSLDQYINPGLVIFDTDTVTTRLVRLMEEHSESKSATAAIAEHLFNQLEDGCRFEERGGLSSNDRPTAIQMIGNSFVRKSIFLWYLLLTYHASLSITDEPTLDIVKSMRPEDTRQLYDKGVRLVQAIRDVPDENSRFSFLCICILNQLYQETHNRDDNRTPVRCAIFARDANNATVIVRARNSFNSSYPCIHSLLYSPSLLFVSARDHNLLFVYSDGTTDHIIAVLISHERGANSTAKVKALKIGVFKVYVVDQNVTNAVMKRVYRRVNLEMIGVSELDPRDNFELSSGAVRALSWSPPLDRSSFRCFLPLLKRSHTAATFDEDAVIQVPFQVVTRNVYGYSKKICAEFSRQLNDHKDDFQVATGSGISSIYEADRIFEKLILLRGSRSVQSGLTPVVSEDRLSTYFLVTGTLHRLPKKMIADLKSCIDVHQSSKARRESVPLSLLVDPTIDEAWQLTKSVTSCMRDAIKHLHDGHVVEINNETDLARLVDKDALCFDEHSLSTKLGPGFDLRKDDDFFSTYSPKIKDEHLRSRIENLKLEIKNYNSRTTTPVTSTDVDSVKTRLRDVFSKNNALQENIDIIADIFLSLRWLTNLPLDETPTTPPFSNLLSTPYLNEYSMLDVFRLYLHSFFLELWCCLRNVLATTATAPTDEELSVTNFKIVSFAVFLYASSLRELLIIYSSSELFSSYYRWGYGLFDMTCKVSCLVANHLQYLASLQACDSNKINSNTSTNSIPSIRANETIIENVADVVGKFPFFTNDDYFGDSQIKNRETMLRHIADDNPNAVVRNPLREKTPENIYGLFALNNDDDDTVSDDERRFISDAHCQFVTVWNEKTYDRHVEENTLSDNDSAVKERSHERHRRLFNFDVESNTAEKINNKPWEERYDAVMRDRDNWGYDIVKSIRNIFKGQEGILNTSFDEPSNIIIYRTSTSIVPYRYGDLPMDMVPYRYEDTDHITDDYTIDSIGGNNTSSRKDYFIASINTVQYILRNRWENVTAFDEFENRALGHMYNIMGNVRNTKDEHWFNTLVNTVRNVFNTIRSRWKDNSGNYSTILELDNNTIKEILRTFIRNVHLVEENERSAMHEALKTCDSTTVRLPSIEERSDPIPMDEILPIDEPSTALDEHSTVHHQQSLQQQHQNSTTKEDTFDNELESIEKSVNYINKQNRLTDDTMGEMYKAVNLANVKHEEVNIEIQRIKEEQQRFVTDVKNKYEREYNETIRDIDTYIRNYTTEQHASYLRDRLNTINITQNLYPRNISTNNLYADIDQEVRAINSLGDRLDDVIQIIDTEKKNIKSLSDQLINEHKNRVAPEYKDLEQHMNDGNDSYDDTLKKIAHHIRQINTAISKADSHKTSVADAVVLASNIHDSIRREKQCDIADLTSKTSTVKEKGREVESTVTSINIELDRAKDELRAVGELARNVFIEMFNLRSRLETTKTITGSIILNSKKEEINRVKTKIKTKYDEAIKLFNEAIGRLVTLETKTAIVERETITEETLPPPSSKVTKTRPERNVEAETVAEETILTAEIQAGTEKITETETVAEETVLQPPSSKETKTIGEMAVETETVAEEKNEGWSQQQREKKTATTRPPNETINTRPRTTPLGTGRDEMEAMTVADVKLSDEVTADRLVATTSATSETLASPVDHEILNMEKFIDSCFDIQKTYMDMEEMVKKNTETYVSNLNLKLSKGITDLEKELKEASDMATVLRLHRTYNNMTGEYDRDHKSLDVLLYEPKKYLEIQERTNDYDTYIKLIDKMHSKYVERCNAAKAETIKIVEDVIAKHNDQIHDMCNNRLYEVGGSGKDPTKPPAQDTLAFYEDVTKTYDEKKEYLKNIKVKYVSDLNTTLDVNVFHLDEQLKNANDMTTVMGLHTAYDKRTDEYDQDYKSLDALLYENSTYKEIQGRVSNNETMREILDKTQRAHVENCNAVRAEIVKIRNDTIAKHKEIIKRKCGDRIHELNGSDTHSSSSGREPMEQESSNNSSSGGEAMEQESSNQPVLLADTSGSNNNTTDPHTILEFASMVTNTIINNRNQEIPDESNVKIILYENSPSHHVKEFAKYTPKDMKRHDHLTVENISEYVELLYRKKKVKYLHPLHFTTLFSDSNAIYSSLIQTSPMREREANEAVCKLKASLISDHSGSSSMLNDEAIVDEVAVNLYRALRRCSLDALFADPGAHSIIRSVLVERNVDADIRSDRNSSPKLLNSLIANCIYYDTDTVSTIAAITNDICTTIQKYSKLRDIFDIIAIGLITAVEKLCCRYLHSAGTGSTPMGRDTVTMVIRILELVFGSLALRAPSTSIWKTRRICYQLPFLSVMIECVDRFLLVAESRAVHLRSTLNTHNLSDTKMRDLQSQQNTLYDFEALDKLLIDVVRVTRNVRETHLAVFHNVFLYLCSYAGDSTLDIGDDNQYSVLLEKCDVKDILPSGTSISDIVDSKWTIDTTRANRILKHVVISMTANVPSAFLETPEFRSAMHYQGERFLKQKDTDDLPRSSRPAENDRLRLSGFRSLFISSPIDSKKGMRDEEEREKKEDQNQRLRIAHLASISTSPVSVGFDDITTTNTFIQKERLAKRVGFDDVTTAKTLTSTPTTNTNTIIAKEQIAKHVSLAVRNIGGVSTIEKTRRVQNYVREVLRKPMSVLVPGGPISIPRKVDESVKLPPSLMVAQVQPTSRTGGGVNDSDDSDSALVNWKIRNTTDKTIRAKYMTPDGVLKKSSLATVETLVPSIINPLFIQKRQKTDKEQSEGNTRSSKSGALRKMNETCGSLFYIA</sequence>
<feature type="compositionally biased region" description="Basic and acidic residues" evidence="2">
    <location>
        <begin position="359"/>
        <end position="375"/>
    </location>
</feature>
<feature type="region of interest" description="Disordered" evidence="2">
    <location>
        <begin position="2564"/>
        <end position="2624"/>
    </location>
</feature>
<feature type="compositionally biased region" description="Polar residues" evidence="2">
    <location>
        <begin position="54"/>
        <end position="63"/>
    </location>
</feature>
<proteinExistence type="predicted"/>
<feature type="compositionally biased region" description="Basic and acidic residues" evidence="2">
    <location>
        <begin position="212"/>
        <end position="227"/>
    </location>
</feature>
<feature type="region of interest" description="Disordered" evidence="2">
    <location>
        <begin position="3343"/>
        <end position="3364"/>
    </location>
</feature>
<evidence type="ECO:0000256" key="1">
    <source>
        <dbReference type="SAM" id="Coils"/>
    </source>
</evidence>
<name>A0A9C7BLU9_9VIRU</name>